<keyword evidence="2" id="KW-1133">Transmembrane helix</keyword>
<keyword evidence="2" id="KW-0472">Membrane</keyword>
<protein>
    <submittedName>
        <fullName evidence="3">Hypothetical membrane protein</fullName>
    </submittedName>
</protein>
<dbReference type="EMBL" id="LT599584">
    <property type="protein sequence ID" value="SBW84248.1"/>
    <property type="molecule type" value="Genomic_DNA"/>
</dbReference>
<reference evidence="4" key="1">
    <citation type="submission" date="2016-07" db="EMBL/GenBank/DDBJ databases">
        <authorList>
            <person name="Florea S."/>
            <person name="Webb J.S."/>
            <person name="Jaromczyk J."/>
            <person name="Schardl C.L."/>
        </authorList>
    </citation>
    <scope>NUCLEOTIDE SEQUENCE [LARGE SCALE GENOMIC DNA]</scope>
    <source>
        <strain evidence="4">1YdBTEX2</strain>
    </source>
</reference>
<proteinExistence type="predicted"/>
<dbReference type="AlphaFoldDB" id="A0A1D3K7D6"/>
<sequence>MSYIKNLMLAIVSAIMGTVSASLFEGWTVKEQKIVFLISVLMVAVMLTKSSTSSKGKSRKMKLQQRRARKRKSIRGKKRKGHGP</sequence>
<evidence type="ECO:0000313" key="4">
    <source>
        <dbReference type="Proteomes" id="UP000245431"/>
    </source>
</evidence>
<keyword evidence="2" id="KW-0812">Transmembrane</keyword>
<evidence type="ECO:0000313" key="3">
    <source>
        <dbReference type="EMBL" id="SBW84248.1"/>
    </source>
</evidence>
<name>A0A1D3K7D6_PSEVE</name>
<evidence type="ECO:0000256" key="2">
    <source>
        <dbReference type="SAM" id="Phobius"/>
    </source>
</evidence>
<feature type="compositionally biased region" description="Basic residues" evidence="1">
    <location>
        <begin position="56"/>
        <end position="84"/>
    </location>
</feature>
<feature type="transmembrane region" description="Helical" evidence="2">
    <location>
        <begin position="34"/>
        <end position="52"/>
    </location>
</feature>
<dbReference type="Proteomes" id="UP000245431">
    <property type="component" value="Chromosome PVE_r2"/>
</dbReference>
<evidence type="ECO:0000256" key="1">
    <source>
        <dbReference type="SAM" id="MobiDB-lite"/>
    </source>
</evidence>
<feature type="transmembrane region" description="Helical" evidence="2">
    <location>
        <begin position="7"/>
        <end position="28"/>
    </location>
</feature>
<feature type="region of interest" description="Disordered" evidence="1">
    <location>
        <begin position="50"/>
        <end position="84"/>
    </location>
</feature>
<accession>A0A1D3K7D6</accession>
<organism evidence="3 4">
    <name type="scientific">Pseudomonas veronii 1YdBTEX2</name>
    <dbReference type="NCBI Taxonomy" id="1295141"/>
    <lineage>
        <taxon>Bacteria</taxon>
        <taxon>Pseudomonadati</taxon>
        <taxon>Pseudomonadota</taxon>
        <taxon>Gammaproteobacteria</taxon>
        <taxon>Pseudomonadales</taxon>
        <taxon>Pseudomonadaceae</taxon>
        <taxon>Pseudomonas</taxon>
    </lineage>
</organism>
<gene>
    <name evidence="3" type="ORF">PVE_R2G0219</name>
</gene>